<evidence type="ECO:0000313" key="6">
    <source>
        <dbReference type="EMBL" id="MEM5535476.1"/>
    </source>
</evidence>
<feature type="domain" description="PAS" evidence="2">
    <location>
        <begin position="516"/>
        <end position="561"/>
    </location>
</feature>
<dbReference type="InterPro" id="IPR043128">
    <property type="entry name" value="Rev_trsase/Diguanyl_cyclase"/>
</dbReference>
<dbReference type="NCBIfam" id="TIGR00229">
    <property type="entry name" value="sensory_box"/>
    <property type="match status" value="2"/>
</dbReference>
<evidence type="ECO:0000259" key="4">
    <source>
        <dbReference type="PROSITE" id="PS50883"/>
    </source>
</evidence>
<dbReference type="CDD" id="cd01948">
    <property type="entry name" value="EAL"/>
    <property type="match status" value="1"/>
</dbReference>
<protein>
    <submittedName>
        <fullName evidence="6">EAL domain-containing protein</fullName>
    </submittedName>
</protein>
<dbReference type="InterPro" id="IPR045812">
    <property type="entry name" value="DAHL"/>
</dbReference>
<dbReference type="InterPro" id="IPR001610">
    <property type="entry name" value="PAC"/>
</dbReference>
<dbReference type="PROSITE" id="PS50112">
    <property type="entry name" value="PAS"/>
    <property type="match status" value="2"/>
</dbReference>
<dbReference type="SUPFAM" id="SSF55785">
    <property type="entry name" value="PYP-like sensor domain (PAS domain)"/>
    <property type="match status" value="3"/>
</dbReference>
<gene>
    <name evidence="6" type="ORF">WNY58_03620</name>
</gene>
<dbReference type="SMART" id="SM00267">
    <property type="entry name" value="GGDEF"/>
    <property type="match status" value="1"/>
</dbReference>
<dbReference type="InterPro" id="IPR000160">
    <property type="entry name" value="GGDEF_dom"/>
</dbReference>
<evidence type="ECO:0000313" key="7">
    <source>
        <dbReference type="Proteomes" id="UP001449225"/>
    </source>
</evidence>
<dbReference type="Gene3D" id="3.30.450.20">
    <property type="entry name" value="PAS domain"/>
    <property type="match status" value="3"/>
</dbReference>
<dbReference type="SMART" id="SM00091">
    <property type="entry name" value="PAS"/>
    <property type="match status" value="2"/>
</dbReference>
<evidence type="ECO:0000256" key="1">
    <source>
        <dbReference type="SAM" id="Phobius"/>
    </source>
</evidence>
<dbReference type="RefSeq" id="WP_342853757.1">
    <property type="nucleotide sequence ID" value="NZ_JBBMRA010000002.1"/>
</dbReference>
<dbReference type="InterPro" id="IPR000014">
    <property type="entry name" value="PAS"/>
</dbReference>
<sequence length="1073" mass="121442">MTRKLSNSIILQAVLFIALIALLFFFFKLNNLNSAEHKTRVEVLLSAERIDAELNQAGLQILTTSMRHYDSLSALYIRFDRLMDTLKAQPAGVFSATNPLIMDDVKNLVIHLQTKLELIERLKTQSALVRNGLLYLPTLSDEFRTQPSLSMINPNVYLTRLMAYQHFATDSTKAELLHEMEALDHWVQLYPENELVSNFQRHLLKSVEGLNKLSDIKKQFIGIPTKNLLESLRINYLDYHEVKVKERQQLSILLLMLCTVLIAFLIIILRRLDSSRIVAEEANTLLHNAVEKLYEGFALYSAQGSLRFTNSRWLALYGVDSMADYPCDLDELKTRKHDFIVEETEVEDEVTGLPFTLQKTKNGRWLQARDTPTSDGGLVCIRVDITDYKRAEHQLRKLGRAVEQSPISIVITDVQGLIEYVNPKFEEVTGYSFEDVKGTNPNILKAGYTSEVEHAALWHDLKAGNEWKGVFANRKKDGTEYWVSVTVSPIRDEAGVITNFVAIKEDITQQKADNAYLEMAAAVLDATPEGIMTTDAELRVTAVNPAFTEITGYLESDVLGKKPSMLSSGKHDADFYKKMWGVLIEKGRWASEVWNKRKDGSVYPQWLSINVVLNDKGEVSQYVAILTDISERKAQEEKIHYQAYYDGLTGLPNRSLLMDRVEHDLQIAKRKGHQSGLLFIDLDRFKRVNDTMGHEVGDQLLQEVAERLKIIIRSSDTISRFGGDEFVIYLTDISGPSDVAHVAEKIVDALSQPFDLNGFEVFTGASVGIALAPVDAVRPDDLLRLADLAMYKAKESGRNQYHFFARKMQDKINRRVMLEHLIRKGLEKNEFEVYYQPIVDCRSNTLFGLEALARWTHPDEGMISPVEFIPVAEESGLIAPLGEWVLTRACTDLVDIHHHCEGVHLSVNVSSRQYPLGFDAECVKRILDDTGIMGHDLSLEITESILLDDDPDILSWLNGFRALGVGLSIDDFGTGYSSLSYLKRFPIDYLKIDQAFVASLNTDDDSTPLVRAIIAMARSLNMKIIAEGVELKTQLDTIESLSCHYVQGYYFAKPMPKDQLLVWMADYLQKPSD</sequence>
<dbReference type="PANTHER" id="PTHR44757:SF2">
    <property type="entry name" value="BIOFILM ARCHITECTURE MAINTENANCE PROTEIN MBAA"/>
    <property type="match status" value="1"/>
</dbReference>
<feature type="transmembrane region" description="Helical" evidence="1">
    <location>
        <begin position="250"/>
        <end position="269"/>
    </location>
</feature>
<dbReference type="InterPro" id="IPR001633">
    <property type="entry name" value="EAL_dom"/>
</dbReference>
<accession>A0ABU9TP33</accession>
<dbReference type="CDD" id="cd00130">
    <property type="entry name" value="PAS"/>
    <property type="match status" value="2"/>
</dbReference>
<dbReference type="Pfam" id="PF13426">
    <property type="entry name" value="PAS_9"/>
    <property type="match status" value="2"/>
</dbReference>
<dbReference type="SMART" id="SM00086">
    <property type="entry name" value="PAC"/>
    <property type="match status" value="2"/>
</dbReference>
<comment type="caution">
    <text evidence="6">The sequence shown here is derived from an EMBL/GenBank/DDBJ whole genome shotgun (WGS) entry which is preliminary data.</text>
</comment>
<keyword evidence="1" id="KW-1133">Transmembrane helix</keyword>
<keyword evidence="7" id="KW-1185">Reference proteome</keyword>
<feature type="domain" description="EAL" evidence="4">
    <location>
        <begin position="815"/>
        <end position="1068"/>
    </location>
</feature>
<dbReference type="PANTHER" id="PTHR44757">
    <property type="entry name" value="DIGUANYLATE CYCLASE DGCP"/>
    <property type="match status" value="1"/>
</dbReference>
<dbReference type="InterPro" id="IPR035919">
    <property type="entry name" value="EAL_sf"/>
</dbReference>
<dbReference type="CDD" id="cd01949">
    <property type="entry name" value="GGDEF"/>
    <property type="match status" value="1"/>
</dbReference>
<dbReference type="Pfam" id="PF00990">
    <property type="entry name" value="GGDEF"/>
    <property type="match status" value="1"/>
</dbReference>
<keyword evidence="1" id="KW-0812">Transmembrane</keyword>
<feature type="domain" description="GGDEF" evidence="5">
    <location>
        <begin position="673"/>
        <end position="806"/>
    </location>
</feature>
<evidence type="ECO:0000259" key="3">
    <source>
        <dbReference type="PROSITE" id="PS50113"/>
    </source>
</evidence>
<organism evidence="6 7">
    <name type="scientific">Neptuniibacter pectenicola</name>
    <dbReference type="NCBI Taxonomy" id="1806669"/>
    <lineage>
        <taxon>Bacteria</taxon>
        <taxon>Pseudomonadati</taxon>
        <taxon>Pseudomonadota</taxon>
        <taxon>Gammaproteobacteria</taxon>
        <taxon>Oceanospirillales</taxon>
        <taxon>Oceanospirillaceae</taxon>
        <taxon>Neptuniibacter</taxon>
    </lineage>
</organism>
<feature type="domain" description="PAC" evidence="3">
    <location>
        <begin position="589"/>
        <end position="641"/>
    </location>
</feature>
<dbReference type="SUPFAM" id="SSF141868">
    <property type="entry name" value="EAL domain-like"/>
    <property type="match status" value="1"/>
</dbReference>
<dbReference type="InterPro" id="IPR029787">
    <property type="entry name" value="Nucleotide_cyclase"/>
</dbReference>
<feature type="transmembrane region" description="Helical" evidence="1">
    <location>
        <begin position="6"/>
        <end position="27"/>
    </location>
</feature>
<dbReference type="EMBL" id="JBBMRA010000002">
    <property type="protein sequence ID" value="MEM5535476.1"/>
    <property type="molecule type" value="Genomic_DNA"/>
</dbReference>
<dbReference type="PROSITE" id="PS50113">
    <property type="entry name" value="PAC"/>
    <property type="match status" value="2"/>
</dbReference>
<keyword evidence="1" id="KW-0472">Membrane</keyword>
<dbReference type="InterPro" id="IPR000700">
    <property type="entry name" value="PAS-assoc_C"/>
</dbReference>
<feature type="domain" description="PAC" evidence="3">
    <location>
        <begin position="465"/>
        <end position="519"/>
    </location>
</feature>
<dbReference type="Proteomes" id="UP001449225">
    <property type="component" value="Unassembled WGS sequence"/>
</dbReference>
<dbReference type="Gene3D" id="3.20.20.450">
    <property type="entry name" value="EAL domain"/>
    <property type="match status" value="1"/>
</dbReference>
<dbReference type="SUPFAM" id="SSF55073">
    <property type="entry name" value="Nucleotide cyclase"/>
    <property type="match status" value="1"/>
</dbReference>
<dbReference type="Gene3D" id="3.30.70.270">
    <property type="match status" value="1"/>
</dbReference>
<feature type="domain" description="PAS" evidence="2">
    <location>
        <begin position="394"/>
        <end position="440"/>
    </location>
</feature>
<evidence type="ECO:0000259" key="2">
    <source>
        <dbReference type="PROSITE" id="PS50112"/>
    </source>
</evidence>
<name>A0ABU9TP33_9GAMM</name>
<dbReference type="PROSITE" id="PS50883">
    <property type="entry name" value="EAL"/>
    <property type="match status" value="1"/>
</dbReference>
<dbReference type="InterPro" id="IPR035965">
    <property type="entry name" value="PAS-like_dom_sf"/>
</dbReference>
<evidence type="ECO:0000259" key="5">
    <source>
        <dbReference type="PROSITE" id="PS50887"/>
    </source>
</evidence>
<proteinExistence type="predicted"/>
<dbReference type="Pfam" id="PF19443">
    <property type="entry name" value="DAHL"/>
    <property type="match status" value="1"/>
</dbReference>
<reference evidence="6 7" key="1">
    <citation type="submission" date="2024-03" db="EMBL/GenBank/DDBJ databases">
        <title>Community enrichment and isolation of bacterial strains for fucoidan degradation.</title>
        <authorList>
            <person name="Sichert A."/>
        </authorList>
    </citation>
    <scope>NUCLEOTIDE SEQUENCE [LARGE SCALE GENOMIC DNA]</scope>
    <source>
        <strain evidence="6 7">AS76</strain>
    </source>
</reference>
<dbReference type="NCBIfam" id="TIGR00254">
    <property type="entry name" value="GGDEF"/>
    <property type="match status" value="1"/>
</dbReference>
<dbReference type="InterPro" id="IPR052155">
    <property type="entry name" value="Biofilm_reg_signaling"/>
</dbReference>
<dbReference type="SMART" id="SM00052">
    <property type="entry name" value="EAL"/>
    <property type="match status" value="1"/>
</dbReference>
<dbReference type="PROSITE" id="PS50887">
    <property type="entry name" value="GGDEF"/>
    <property type="match status" value="1"/>
</dbReference>
<dbReference type="Pfam" id="PF00563">
    <property type="entry name" value="EAL"/>
    <property type="match status" value="1"/>
</dbReference>